<evidence type="ECO:0000256" key="3">
    <source>
        <dbReference type="ARBA" id="ARBA00023125"/>
    </source>
</evidence>
<dbReference type="Proteomes" id="UP000431684">
    <property type="component" value="Unassembled WGS sequence"/>
</dbReference>
<proteinExistence type="inferred from homology"/>
<keyword evidence="2" id="KW-0805">Transcription regulation</keyword>
<dbReference type="InterPro" id="IPR036390">
    <property type="entry name" value="WH_DNA-bd_sf"/>
</dbReference>
<protein>
    <submittedName>
        <fullName evidence="6">LysR family transcriptional regulator</fullName>
    </submittedName>
</protein>
<dbReference type="GO" id="GO:0003700">
    <property type="term" value="F:DNA-binding transcription factor activity"/>
    <property type="evidence" value="ECO:0007669"/>
    <property type="project" value="InterPro"/>
</dbReference>
<name>A0A6I3XJM6_9BURK</name>
<keyword evidence="4" id="KW-0804">Transcription</keyword>
<comment type="similarity">
    <text evidence="1">Belongs to the LysR transcriptional regulatory family.</text>
</comment>
<dbReference type="PROSITE" id="PS50931">
    <property type="entry name" value="HTH_LYSR"/>
    <property type="match status" value="1"/>
</dbReference>
<dbReference type="EMBL" id="WNWM01000002">
    <property type="protein sequence ID" value="MUI15726.1"/>
    <property type="molecule type" value="Genomic_DNA"/>
</dbReference>
<dbReference type="RefSeq" id="WP_155711377.1">
    <property type="nucleotide sequence ID" value="NZ_BMWU01000010.1"/>
</dbReference>
<dbReference type="PANTHER" id="PTHR30419">
    <property type="entry name" value="HTH-TYPE TRANSCRIPTIONAL REGULATOR YBHD"/>
    <property type="match status" value="1"/>
</dbReference>
<reference evidence="6 7" key="1">
    <citation type="submission" date="2019-11" db="EMBL/GenBank/DDBJ databases">
        <title>Draft Genome Sequences of Six Type Strains of the Genus Massilia.</title>
        <authorList>
            <person name="Miess H."/>
            <person name="Frediansyah A."/>
            <person name="Goeker M."/>
            <person name="Gross H."/>
        </authorList>
    </citation>
    <scope>NUCLEOTIDE SEQUENCE [LARGE SCALE GENOMIC DNA]</scope>
    <source>
        <strain evidence="6 7">DSM 17513</strain>
    </source>
</reference>
<evidence type="ECO:0000313" key="7">
    <source>
        <dbReference type="Proteomes" id="UP000431684"/>
    </source>
</evidence>
<dbReference type="GO" id="GO:0003677">
    <property type="term" value="F:DNA binding"/>
    <property type="evidence" value="ECO:0007669"/>
    <property type="project" value="UniProtKB-KW"/>
</dbReference>
<dbReference type="OrthoDB" id="8437302at2"/>
<dbReference type="SUPFAM" id="SSF53850">
    <property type="entry name" value="Periplasmic binding protein-like II"/>
    <property type="match status" value="1"/>
</dbReference>
<dbReference type="Gene3D" id="3.40.190.10">
    <property type="entry name" value="Periplasmic binding protein-like II"/>
    <property type="match status" value="2"/>
</dbReference>
<dbReference type="Pfam" id="PF03466">
    <property type="entry name" value="LysR_substrate"/>
    <property type="match status" value="1"/>
</dbReference>
<dbReference type="Gene3D" id="1.10.10.10">
    <property type="entry name" value="Winged helix-like DNA-binding domain superfamily/Winged helix DNA-binding domain"/>
    <property type="match status" value="1"/>
</dbReference>
<accession>A0A6I3XJM6</accession>
<evidence type="ECO:0000256" key="2">
    <source>
        <dbReference type="ARBA" id="ARBA00023015"/>
    </source>
</evidence>
<dbReference type="AlphaFoldDB" id="A0A6I3XJM6"/>
<evidence type="ECO:0000259" key="5">
    <source>
        <dbReference type="PROSITE" id="PS50931"/>
    </source>
</evidence>
<comment type="caution">
    <text evidence="6">The sequence shown here is derived from an EMBL/GenBank/DDBJ whole genome shotgun (WGS) entry which is preliminary data.</text>
</comment>
<organism evidence="6 7">
    <name type="scientific">Pseudoduganella dura</name>
    <dbReference type="NCBI Taxonomy" id="321982"/>
    <lineage>
        <taxon>Bacteria</taxon>
        <taxon>Pseudomonadati</taxon>
        <taxon>Pseudomonadota</taxon>
        <taxon>Betaproteobacteria</taxon>
        <taxon>Burkholderiales</taxon>
        <taxon>Oxalobacteraceae</taxon>
        <taxon>Telluria group</taxon>
        <taxon>Pseudoduganella</taxon>
    </lineage>
</organism>
<gene>
    <name evidence="6" type="ORF">GJV26_25200</name>
</gene>
<keyword evidence="3" id="KW-0238">DNA-binding</keyword>
<dbReference type="InterPro" id="IPR005119">
    <property type="entry name" value="LysR_subst-bd"/>
</dbReference>
<evidence type="ECO:0000256" key="1">
    <source>
        <dbReference type="ARBA" id="ARBA00009437"/>
    </source>
</evidence>
<dbReference type="SUPFAM" id="SSF46785">
    <property type="entry name" value="Winged helix' DNA-binding domain"/>
    <property type="match status" value="1"/>
</dbReference>
<sequence>MPSISQAFRCFDEVAQRGSVRKAAETLHLTAAAVNQQILNLERTVGAPLFDRLPRGMQLTTAGDIMLAAVRRSQRDFDNALAQVEEFRELRRGHVNLGVSHSSAEHLVPHVIGRLMDSHPGVTYNVRSGNGATLLRWVANGEVDVAYCLRRALPPPGVEEVRAWPQRLGAVTVPGHPLPRSGRTVRLRDCLGYPLVLMAQDMELSGMARLIEPRLHGEVRPLVETGSVPMARTLVERGQAVAFLIPENVAQAVAAGTLAWTPLLDAGAQLHTCLYQRTGYSTTAVMGVFLAAMDEAIDAIRTRFDMTHAAPMDAANFAV</sequence>
<dbReference type="Pfam" id="PF00126">
    <property type="entry name" value="HTH_1"/>
    <property type="match status" value="1"/>
</dbReference>
<feature type="domain" description="HTH lysR-type" evidence="5">
    <location>
        <begin position="1"/>
        <end position="60"/>
    </location>
</feature>
<evidence type="ECO:0000256" key="4">
    <source>
        <dbReference type="ARBA" id="ARBA00023163"/>
    </source>
</evidence>
<keyword evidence="7" id="KW-1185">Reference proteome</keyword>
<dbReference type="InterPro" id="IPR000847">
    <property type="entry name" value="LysR_HTH_N"/>
</dbReference>
<dbReference type="GO" id="GO:0005829">
    <property type="term" value="C:cytosol"/>
    <property type="evidence" value="ECO:0007669"/>
    <property type="project" value="TreeGrafter"/>
</dbReference>
<evidence type="ECO:0000313" key="6">
    <source>
        <dbReference type="EMBL" id="MUI15726.1"/>
    </source>
</evidence>
<dbReference type="InterPro" id="IPR036388">
    <property type="entry name" value="WH-like_DNA-bd_sf"/>
</dbReference>
<dbReference type="InterPro" id="IPR050950">
    <property type="entry name" value="HTH-type_LysR_regulators"/>
</dbReference>